<evidence type="ECO:0000313" key="2">
    <source>
        <dbReference type="Proteomes" id="UP000735302"/>
    </source>
</evidence>
<dbReference type="GO" id="GO:0003964">
    <property type="term" value="F:RNA-directed DNA polymerase activity"/>
    <property type="evidence" value="ECO:0007669"/>
    <property type="project" value="UniProtKB-KW"/>
</dbReference>
<keyword evidence="2" id="KW-1185">Reference proteome</keyword>
<evidence type="ECO:0000313" key="1">
    <source>
        <dbReference type="EMBL" id="GFO26198.1"/>
    </source>
</evidence>
<reference evidence="1 2" key="1">
    <citation type="journal article" date="2021" name="Elife">
        <title>Chloroplast acquisition without the gene transfer in kleptoplastic sea slugs, Plakobranchus ocellatus.</title>
        <authorList>
            <person name="Maeda T."/>
            <person name="Takahashi S."/>
            <person name="Yoshida T."/>
            <person name="Shimamura S."/>
            <person name="Takaki Y."/>
            <person name="Nagai Y."/>
            <person name="Toyoda A."/>
            <person name="Suzuki Y."/>
            <person name="Arimoto A."/>
            <person name="Ishii H."/>
            <person name="Satoh N."/>
            <person name="Nishiyama T."/>
            <person name="Hasebe M."/>
            <person name="Maruyama T."/>
            <person name="Minagawa J."/>
            <person name="Obokata J."/>
            <person name="Shigenobu S."/>
        </authorList>
    </citation>
    <scope>NUCLEOTIDE SEQUENCE [LARGE SCALE GENOMIC DNA]</scope>
</reference>
<dbReference type="AlphaFoldDB" id="A0AAV4C2S1"/>
<sequence length="100" mass="11434">MEVRTFKRSFDNHFTYLKKKCLKALNLLRVMGHTDWGADRATLLKLYRTLVRSKLDYGSVVYGSAKKHGSEGPGPYTSSGLSYCPRGFQNVIYQKLVRRG</sequence>
<dbReference type="Proteomes" id="UP000735302">
    <property type="component" value="Unassembled WGS sequence"/>
</dbReference>
<proteinExistence type="predicted"/>
<keyword evidence="1" id="KW-0808">Transferase</keyword>
<organism evidence="1 2">
    <name type="scientific">Plakobranchus ocellatus</name>
    <dbReference type="NCBI Taxonomy" id="259542"/>
    <lineage>
        <taxon>Eukaryota</taxon>
        <taxon>Metazoa</taxon>
        <taxon>Spiralia</taxon>
        <taxon>Lophotrochozoa</taxon>
        <taxon>Mollusca</taxon>
        <taxon>Gastropoda</taxon>
        <taxon>Heterobranchia</taxon>
        <taxon>Euthyneura</taxon>
        <taxon>Panpulmonata</taxon>
        <taxon>Sacoglossa</taxon>
        <taxon>Placobranchoidea</taxon>
        <taxon>Plakobranchidae</taxon>
        <taxon>Plakobranchus</taxon>
    </lineage>
</organism>
<dbReference type="EMBL" id="BLXT01005797">
    <property type="protein sequence ID" value="GFO26198.1"/>
    <property type="molecule type" value="Genomic_DNA"/>
</dbReference>
<comment type="caution">
    <text evidence="1">The sequence shown here is derived from an EMBL/GenBank/DDBJ whole genome shotgun (WGS) entry which is preliminary data.</text>
</comment>
<gene>
    <name evidence="1" type="ORF">PoB_005270300</name>
</gene>
<keyword evidence="1" id="KW-0548">Nucleotidyltransferase</keyword>
<name>A0AAV4C2S1_9GAST</name>
<accession>A0AAV4C2S1</accession>
<keyword evidence="1" id="KW-0695">RNA-directed DNA polymerase</keyword>
<protein>
    <submittedName>
        <fullName evidence="1">RNA-directed DNA polymerase from mobile element jockey</fullName>
    </submittedName>
</protein>